<dbReference type="EMBL" id="JASJOS010000003">
    <property type="protein sequence ID" value="MDJ1480384.1"/>
    <property type="molecule type" value="Genomic_DNA"/>
</dbReference>
<dbReference type="Proteomes" id="UP001241110">
    <property type="component" value="Unassembled WGS sequence"/>
</dbReference>
<dbReference type="AlphaFoldDB" id="A0AAE3QPA8"/>
<reference evidence="1" key="1">
    <citation type="submission" date="2023-05" db="EMBL/GenBank/DDBJ databases">
        <authorList>
            <person name="Zhang X."/>
        </authorList>
    </citation>
    <scope>NUCLEOTIDE SEQUENCE</scope>
    <source>
        <strain evidence="1">YF14B1</strain>
    </source>
</reference>
<dbReference type="RefSeq" id="WP_313977012.1">
    <property type="nucleotide sequence ID" value="NZ_JASJOS010000003.1"/>
</dbReference>
<organism evidence="1 2">
    <name type="scientific">Xanthocytophaga flava</name>
    <dbReference type="NCBI Taxonomy" id="3048013"/>
    <lineage>
        <taxon>Bacteria</taxon>
        <taxon>Pseudomonadati</taxon>
        <taxon>Bacteroidota</taxon>
        <taxon>Cytophagia</taxon>
        <taxon>Cytophagales</taxon>
        <taxon>Rhodocytophagaceae</taxon>
        <taxon>Xanthocytophaga</taxon>
    </lineage>
</organism>
<sequence>MSDVNISNRLSTLHKRLDEFGVSYQRLAEYSGRSKTTIAKMFGSNDDRYKTDGNVTAAEQELEKLLDEYRAKLCGN</sequence>
<comment type="caution">
    <text evidence="1">The sequence shown here is derived from an EMBL/GenBank/DDBJ whole genome shotgun (WGS) entry which is preliminary data.</text>
</comment>
<name>A0AAE3QPA8_9BACT</name>
<evidence type="ECO:0000313" key="2">
    <source>
        <dbReference type="Proteomes" id="UP001241110"/>
    </source>
</evidence>
<accession>A0AAE3QPA8</accession>
<gene>
    <name evidence="1" type="ORF">QNI16_07805</name>
</gene>
<proteinExistence type="predicted"/>
<protein>
    <submittedName>
        <fullName evidence="1">Uncharacterized protein</fullName>
    </submittedName>
</protein>
<evidence type="ECO:0000313" key="1">
    <source>
        <dbReference type="EMBL" id="MDJ1480384.1"/>
    </source>
</evidence>